<keyword evidence="9" id="KW-0378">Hydrolase</keyword>
<feature type="domain" description="Peptidase M1 membrane alanine aminopeptidase" evidence="12">
    <location>
        <begin position="310"/>
        <end position="455"/>
    </location>
</feature>
<dbReference type="SUPFAM" id="SSF63737">
    <property type="entry name" value="Leukotriene A4 hydrolase N-terminal domain"/>
    <property type="match status" value="1"/>
</dbReference>
<evidence type="ECO:0000256" key="1">
    <source>
        <dbReference type="ARBA" id="ARBA00000098"/>
    </source>
</evidence>
<sequence>MKNNSRLLSTFSVSALLCAVFVLLSFNLRAFQLEAAKLPERVNSSFDILHYDARLTPDLTEQSVSGRVIVTAKKLTAKKQSLVLSAKYKKAIKVSSDDVKLSYQILKDELVINFYSPLTAGQIFSVAIDYYAAPKRGMRFYPDHMFTVYHTGNWLVSHANIADKASFDLTLVHDKALKTIANGRLVSQKPATAGKMHSHWQQQTPIPLYTFGFALGEFLQQSTAYNNQAVNFFYRPGQLSGLNRQKIKDVFADVPDMVRFFEEKSATALPNKQYSYVVVPGTVAQEAAGFSMVGEKFAHTVLEEPGENWFIAHELAHEWWGNSITCAGFSHFWLNEGLVQFMVAAYQQHLFGEQAYHREVKLALARVKKTVAKGRNSPLAFDTEIAEQDINHSIVYNKGALVFYLLREKLGEKHFWQALKAYSLAFAGKSVVTDDLKRVFEQVSGSNLSPFFQRWVYGEEIPVIKL</sequence>
<reference evidence="13 14" key="2">
    <citation type="journal article" date="2022" name="Mar. Drugs">
        <title>Bioassay-Guided Fractionation Leads to the Detection of Cholic Acid Generated by the Rare Thalassomonas sp.</title>
        <authorList>
            <person name="Pheiffer F."/>
            <person name="Schneider Y.K."/>
            <person name="Hansen E.H."/>
            <person name="Andersen J.H."/>
            <person name="Isaksson J."/>
            <person name="Busche T."/>
            <person name="R C."/>
            <person name="Kalinowski J."/>
            <person name="Zyl L.V."/>
            <person name="Trindade M."/>
        </authorList>
    </citation>
    <scope>NUCLEOTIDE SEQUENCE [LARGE SCALE GENOMIC DNA]</scope>
    <source>
        <strain evidence="13 14">A5K-106</strain>
    </source>
</reference>
<dbReference type="SUPFAM" id="SSF55486">
    <property type="entry name" value="Metalloproteases ('zincins'), catalytic domain"/>
    <property type="match status" value="1"/>
</dbReference>
<dbReference type="GO" id="GO:0070006">
    <property type="term" value="F:metalloaminopeptidase activity"/>
    <property type="evidence" value="ECO:0007669"/>
    <property type="project" value="TreeGrafter"/>
</dbReference>
<protein>
    <recommendedName>
        <fullName evidence="5">Aminopeptidase N</fullName>
        <ecNumber evidence="4">3.4.11.2</ecNumber>
    </recommendedName>
</protein>
<evidence type="ECO:0000256" key="10">
    <source>
        <dbReference type="ARBA" id="ARBA00022833"/>
    </source>
</evidence>
<keyword evidence="14" id="KW-1185">Reference proteome</keyword>
<organism evidence="13 14">
    <name type="scientific">Thalassomonas actiniarum</name>
    <dbReference type="NCBI Taxonomy" id="485447"/>
    <lineage>
        <taxon>Bacteria</taxon>
        <taxon>Pseudomonadati</taxon>
        <taxon>Pseudomonadota</taxon>
        <taxon>Gammaproteobacteria</taxon>
        <taxon>Alteromonadales</taxon>
        <taxon>Colwelliaceae</taxon>
        <taxon>Thalassomonas</taxon>
    </lineage>
</organism>
<dbReference type="GO" id="GO:0005737">
    <property type="term" value="C:cytoplasm"/>
    <property type="evidence" value="ECO:0007669"/>
    <property type="project" value="TreeGrafter"/>
</dbReference>
<dbReference type="GO" id="GO:0016285">
    <property type="term" value="F:alanyl aminopeptidase activity"/>
    <property type="evidence" value="ECO:0007669"/>
    <property type="project" value="UniProtKB-EC"/>
</dbReference>
<dbReference type="PRINTS" id="PR00756">
    <property type="entry name" value="ALADIPTASE"/>
</dbReference>
<dbReference type="InterPro" id="IPR014782">
    <property type="entry name" value="Peptidase_M1_dom"/>
</dbReference>
<dbReference type="GO" id="GO:0043171">
    <property type="term" value="P:peptide catabolic process"/>
    <property type="evidence" value="ECO:0007669"/>
    <property type="project" value="TreeGrafter"/>
</dbReference>
<evidence type="ECO:0000313" key="13">
    <source>
        <dbReference type="EMBL" id="WDD99648.1"/>
    </source>
</evidence>
<keyword evidence="7" id="KW-0645">Protease</keyword>
<evidence type="ECO:0000256" key="11">
    <source>
        <dbReference type="ARBA" id="ARBA00023049"/>
    </source>
</evidence>
<comment type="cofactor">
    <cofactor evidence="2">
        <name>Zn(2+)</name>
        <dbReference type="ChEBI" id="CHEBI:29105"/>
    </cofactor>
</comment>
<dbReference type="GO" id="GO:0006508">
    <property type="term" value="P:proteolysis"/>
    <property type="evidence" value="ECO:0007669"/>
    <property type="project" value="UniProtKB-KW"/>
</dbReference>
<dbReference type="GO" id="GO:0042277">
    <property type="term" value="F:peptide binding"/>
    <property type="evidence" value="ECO:0007669"/>
    <property type="project" value="TreeGrafter"/>
</dbReference>
<evidence type="ECO:0000256" key="7">
    <source>
        <dbReference type="ARBA" id="ARBA00022670"/>
    </source>
</evidence>
<dbReference type="InterPro" id="IPR001930">
    <property type="entry name" value="Peptidase_M1"/>
</dbReference>
<dbReference type="InterPro" id="IPR042097">
    <property type="entry name" value="Aminopeptidase_N-like_N_sf"/>
</dbReference>
<evidence type="ECO:0000256" key="4">
    <source>
        <dbReference type="ARBA" id="ARBA00012564"/>
    </source>
</evidence>
<dbReference type="PANTHER" id="PTHR11533:SF174">
    <property type="entry name" value="PUROMYCIN-SENSITIVE AMINOPEPTIDASE-RELATED"/>
    <property type="match status" value="1"/>
</dbReference>
<evidence type="ECO:0000313" key="14">
    <source>
        <dbReference type="Proteomes" id="UP000032568"/>
    </source>
</evidence>
<dbReference type="KEGG" id="tact:SG35_002950"/>
<keyword evidence="8" id="KW-0479">Metal-binding</keyword>
<dbReference type="InterPro" id="IPR027268">
    <property type="entry name" value="Peptidase_M4/M1_CTD_sf"/>
</dbReference>
<dbReference type="Proteomes" id="UP000032568">
    <property type="component" value="Chromosome"/>
</dbReference>
<evidence type="ECO:0000256" key="3">
    <source>
        <dbReference type="ARBA" id="ARBA00010136"/>
    </source>
</evidence>
<dbReference type="InterPro" id="IPR050344">
    <property type="entry name" value="Peptidase_M1_aminopeptidases"/>
</dbReference>
<dbReference type="AlphaFoldDB" id="A0AAE9YST6"/>
<dbReference type="EC" id="3.4.11.2" evidence="4"/>
<dbReference type="Pfam" id="PF01433">
    <property type="entry name" value="Peptidase_M1"/>
    <property type="match status" value="1"/>
</dbReference>
<name>A0AAE9YST6_9GAMM</name>
<evidence type="ECO:0000256" key="5">
    <source>
        <dbReference type="ARBA" id="ARBA00015611"/>
    </source>
</evidence>
<keyword evidence="10" id="KW-0862">Zinc</keyword>
<evidence type="ECO:0000256" key="2">
    <source>
        <dbReference type="ARBA" id="ARBA00001947"/>
    </source>
</evidence>
<comment type="similarity">
    <text evidence="3">Belongs to the peptidase M1 family.</text>
</comment>
<dbReference type="CDD" id="cd09603">
    <property type="entry name" value="M1_APN_like"/>
    <property type="match status" value="1"/>
</dbReference>
<evidence type="ECO:0000256" key="9">
    <source>
        <dbReference type="ARBA" id="ARBA00022801"/>
    </source>
</evidence>
<dbReference type="EMBL" id="CP059735">
    <property type="protein sequence ID" value="WDD99648.1"/>
    <property type="molecule type" value="Genomic_DNA"/>
</dbReference>
<comment type="catalytic activity">
    <reaction evidence="1">
        <text>Release of an N-terminal amino acid, Xaa-|-Yaa- from a peptide, amide or arylamide. Xaa is preferably Ala, but may be most amino acids including Pro (slow action). When a terminal hydrophobic residue is followed by a prolyl residue, the two may be released as an intact Xaa-Pro dipeptide.</text>
        <dbReference type="EC" id="3.4.11.2"/>
    </reaction>
</comment>
<dbReference type="GO" id="GO:0005615">
    <property type="term" value="C:extracellular space"/>
    <property type="evidence" value="ECO:0007669"/>
    <property type="project" value="TreeGrafter"/>
</dbReference>
<dbReference type="GO" id="GO:0016020">
    <property type="term" value="C:membrane"/>
    <property type="evidence" value="ECO:0007669"/>
    <property type="project" value="TreeGrafter"/>
</dbReference>
<dbReference type="GO" id="GO:0008270">
    <property type="term" value="F:zinc ion binding"/>
    <property type="evidence" value="ECO:0007669"/>
    <property type="project" value="InterPro"/>
</dbReference>
<accession>A0AAE9YST6</accession>
<reference evidence="13 14" key="1">
    <citation type="journal article" date="2015" name="Genome Announc.">
        <title>Draft Genome Sequences of Marine Isolates of Thalassomonas viridans and Thalassomonas actiniarum.</title>
        <authorList>
            <person name="Olonade I."/>
            <person name="van Zyl L.J."/>
            <person name="Trindade M."/>
        </authorList>
    </citation>
    <scope>NUCLEOTIDE SEQUENCE [LARGE SCALE GENOMIC DNA]</scope>
    <source>
        <strain evidence="13 14">A5K-106</strain>
    </source>
</reference>
<gene>
    <name evidence="13" type="ORF">SG35_002950</name>
</gene>
<dbReference type="Gene3D" id="2.60.40.1730">
    <property type="entry name" value="tricorn interacting facor f3 domain"/>
    <property type="match status" value="1"/>
</dbReference>
<keyword evidence="11" id="KW-0482">Metalloprotease</keyword>
<keyword evidence="6" id="KW-0031">Aminopeptidase</keyword>
<dbReference type="PANTHER" id="PTHR11533">
    <property type="entry name" value="PROTEASE M1 ZINC METALLOPROTEASE"/>
    <property type="match status" value="1"/>
</dbReference>
<dbReference type="Gene3D" id="1.10.390.10">
    <property type="entry name" value="Neutral Protease Domain 2"/>
    <property type="match status" value="1"/>
</dbReference>
<proteinExistence type="inferred from homology"/>
<evidence type="ECO:0000259" key="12">
    <source>
        <dbReference type="Pfam" id="PF01433"/>
    </source>
</evidence>
<evidence type="ECO:0000256" key="8">
    <source>
        <dbReference type="ARBA" id="ARBA00022723"/>
    </source>
</evidence>
<evidence type="ECO:0000256" key="6">
    <source>
        <dbReference type="ARBA" id="ARBA00022438"/>
    </source>
</evidence>